<organism evidence="1">
    <name type="scientific">Zea mays</name>
    <name type="common">Maize</name>
    <dbReference type="NCBI Taxonomy" id="4577"/>
    <lineage>
        <taxon>Eukaryota</taxon>
        <taxon>Viridiplantae</taxon>
        <taxon>Streptophyta</taxon>
        <taxon>Embryophyta</taxon>
        <taxon>Tracheophyta</taxon>
        <taxon>Spermatophyta</taxon>
        <taxon>Magnoliopsida</taxon>
        <taxon>Liliopsida</taxon>
        <taxon>Poales</taxon>
        <taxon>Poaceae</taxon>
        <taxon>PACMAD clade</taxon>
        <taxon>Panicoideae</taxon>
        <taxon>Andropogonodae</taxon>
        <taxon>Andropogoneae</taxon>
        <taxon>Tripsacinae</taxon>
        <taxon>Zea</taxon>
    </lineage>
</organism>
<proteinExistence type="predicted"/>
<name>A0A1D6EAJ1_MAIZE</name>
<evidence type="ECO:0000313" key="1">
    <source>
        <dbReference type="EMBL" id="ONM17390.1"/>
    </source>
</evidence>
<sequence length="21" mass="2356">MVCGRLRIIRACEQGVTIFCS</sequence>
<gene>
    <name evidence="1" type="ORF">ZEAMMB73_Zm00001d003652</name>
</gene>
<reference evidence="1" key="1">
    <citation type="submission" date="2015-12" db="EMBL/GenBank/DDBJ databases">
        <title>Update maize B73 reference genome by single molecule sequencing technologies.</title>
        <authorList>
            <consortium name="Maize Genome Sequencing Project"/>
            <person name="Ware D."/>
        </authorList>
    </citation>
    <scope>NUCLEOTIDE SEQUENCE [LARGE SCALE GENOMIC DNA]</scope>
    <source>
        <tissue evidence="1">Seedling</tissue>
    </source>
</reference>
<accession>A0A1D6EAJ1</accession>
<dbReference type="AlphaFoldDB" id="A0A1D6EAJ1"/>
<dbReference type="EMBL" id="CM007648">
    <property type="protein sequence ID" value="ONM17390.1"/>
    <property type="molecule type" value="Genomic_DNA"/>
</dbReference>
<protein>
    <submittedName>
        <fullName evidence="1">Protein EI24-like protein</fullName>
    </submittedName>
</protein>